<keyword evidence="3" id="KW-1133">Transmembrane helix</keyword>
<evidence type="ECO:0000256" key="3">
    <source>
        <dbReference type="SAM" id="Phobius"/>
    </source>
</evidence>
<gene>
    <name evidence="4" type="ORF">ACFSR0_06480</name>
</gene>
<keyword evidence="2" id="KW-1003">Cell membrane</keyword>
<keyword evidence="3" id="KW-0812">Transmembrane</keyword>
<dbReference type="PANTHER" id="PTHR34295">
    <property type="entry name" value="BIOTIN TRANSPORTER BIOY"/>
    <property type="match status" value="1"/>
</dbReference>
<keyword evidence="2" id="KW-0813">Transport</keyword>
<proteinExistence type="inferred from homology"/>
<reference evidence="5" key="1">
    <citation type="journal article" date="2019" name="Int. J. Syst. Evol. Microbiol.">
        <title>The Global Catalogue of Microorganisms (GCM) 10K type strain sequencing project: providing services to taxonomists for standard genome sequencing and annotation.</title>
        <authorList>
            <consortium name="The Broad Institute Genomics Platform"/>
            <consortium name="The Broad Institute Genome Sequencing Center for Infectious Disease"/>
            <person name="Wu L."/>
            <person name="Ma J."/>
        </authorList>
    </citation>
    <scope>NUCLEOTIDE SEQUENCE [LARGE SCALE GENOMIC DNA]</scope>
    <source>
        <strain evidence="5">TISTR 932</strain>
    </source>
</reference>
<feature type="transmembrane region" description="Helical" evidence="3">
    <location>
        <begin position="147"/>
        <end position="169"/>
    </location>
</feature>
<protein>
    <recommendedName>
        <fullName evidence="2">Biotin transporter</fullName>
    </recommendedName>
</protein>
<evidence type="ECO:0000313" key="5">
    <source>
        <dbReference type="Proteomes" id="UP001597427"/>
    </source>
</evidence>
<comment type="similarity">
    <text evidence="1 2">Belongs to the BioY family.</text>
</comment>
<keyword evidence="5" id="KW-1185">Reference proteome</keyword>
<accession>A0ABW5TIE4</accession>
<dbReference type="Gene3D" id="1.10.1760.20">
    <property type="match status" value="1"/>
</dbReference>
<dbReference type="Pfam" id="PF02632">
    <property type="entry name" value="BioY"/>
    <property type="match status" value="1"/>
</dbReference>
<comment type="subcellular location">
    <subcellularLocation>
        <location evidence="2">Cell membrane</location>
        <topology evidence="2">Multi-pass membrane protein</topology>
    </subcellularLocation>
</comment>
<organism evidence="4 5">
    <name type="scientific">Enterococcus camelliae</name>
    <dbReference type="NCBI Taxonomy" id="453959"/>
    <lineage>
        <taxon>Bacteria</taxon>
        <taxon>Bacillati</taxon>
        <taxon>Bacillota</taxon>
        <taxon>Bacilli</taxon>
        <taxon>Lactobacillales</taxon>
        <taxon>Enterococcaceae</taxon>
        <taxon>Enterococcus</taxon>
    </lineage>
</organism>
<dbReference type="RefSeq" id="WP_379981078.1">
    <property type="nucleotide sequence ID" value="NZ_JBHUMO010000041.1"/>
</dbReference>
<dbReference type="PANTHER" id="PTHR34295:SF1">
    <property type="entry name" value="BIOTIN TRANSPORTER BIOY"/>
    <property type="match status" value="1"/>
</dbReference>
<dbReference type="InterPro" id="IPR003784">
    <property type="entry name" value="BioY"/>
</dbReference>
<keyword evidence="2 3" id="KW-0472">Membrane</keyword>
<dbReference type="Proteomes" id="UP001597427">
    <property type="component" value="Unassembled WGS sequence"/>
</dbReference>
<sequence>MNHSIREQVLAASFAAVIAIVAQITIPLGFVPLTLQTFIVGVVASLLGSKVGTWSVGIYLLLGAIGLPVYAGGSSGIGVLFGPTGGYLISFLLAAFIIGKLIELTSRSFLAVLFANSVGTFLSLLIGTIWLQFAMHLTFSQAMVQGFLPFLLAGGIKTIASTIVARLLYARLPEKFLPILSQN</sequence>
<evidence type="ECO:0000256" key="2">
    <source>
        <dbReference type="PIRNR" id="PIRNR016661"/>
    </source>
</evidence>
<evidence type="ECO:0000256" key="1">
    <source>
        <dbReference type="ARBA" id="ARBA00010692"/>
    </source>
</evidence>
<dbReference type="PIRSF" id="PIRSF016661">
    <property type="entry name" value="BioY"/>
    <property type="match status" value="1"/>
</dbReference>
<evidence type="ECO:0000313" key="4">
    <source>
        <dbReference type="EMBL" id="MFD2729067.1"/>
    </source>
</evidence>
<feature type="transmembrane region" description="Helical" evidence="3">
    <location>
        <begin position="12"/>
        <end position="44"/>
    </location>
</feature>
<dbReference type="EMBL" id="JBHUMO010000041">
    <property type="protein sequence ID" value="MFD2729067.1"/>
    <property type="molecule type" value="Genomic_DNA"/>
</dbReference>
<name>A0ABW5TIE4_9ENTE</name>
<comment type="caution">
    <text evidence="4">The sequence shown here is derived from an EMBL/GenBank/DDBJ whole genome shotgun (WGS) entry which is preliminary data.</text>
</comment>
<feature type="transmembrane region" description="Helical" evidence="3">
    <location>
        <begin position="77"/>
        <end position="98"/>
    </location>
</feature>
<feature type="transmembrane region" description="Helical" evidence="3">
    <location>
        <begin position="110"/>
        <end position="135"/>
    </location>
</feature>